<dbReference type="Proteomes" id="UP000001460">
    <property type="component" value="Unassembled WGS sequence"/>
</dbReference>
<name>B6ADB0_CRYMR</name>
<proteinExistence type="predicted"/>
<dbReference type="EMBL" id="DS989728">
    <property type="protein sequence ID" value="EEA06114.1"/>
    <property type="molecule type" value="Genomic_DNA"/>
</dbReference>
<accession>B6ADB0</accession>
<dbReference type="AlphaFoldDB" id="B6ADB0"/>
<dbReference type="RefSeq" id="XP_002140463.1">
    <property type="nucleotide sequence ID" value="XM_002140427.1"/>
</dbReference>
<gene>
    <name evidence="1" type="ORF">CMU_018710</name>
</gene>
<dbReference type="VEuPathDB" id="CryptoDB:CMU_018710"/>
<dbReference type="OrthoDB" id="341210at2759"/>
<evidence type="ECO:0000313" key="2">
    <source>
        <dbReference type="Proteomes" id="UP000001460"/>
    </source>
</evidence>
<dbReference type="GeneID" id="6995432"/>
<evidence type="ECO:0000313" key="1">
    <source>
        <dbReference type="EMBL" id="EEA06114.1"/>
    </source>
</evidence>
<protein>
    <submittedName>
        <fullName evidence="1">Uncharacterized protein</fullName>
    </submittedName>
</protein>
<keyword evidence="2" id="KW-1185">Reference proteome</keyword>
<organism evidence="1 2">
    <name type="scientific">Cryptosporidium muris (strain RN66)</name>
    <dbReference type="NCBI Taxonomy" id="441375"/>
    <lineage>
        <taxon>Eukaryota</taxon>
        <taxon>Sar</taxon>
        <taxon>Alveolata</taxon>
        <taxon>Apicomplexa</taxon>
        <taxon>Conoidasida</taxon>
        <taxon>Coccidia</taxon>
        <taxon>Eucoccidiorida</taxon>
        <taxon>Eimeriorina</taxon>
        <taxon>Cryptosporidiidae</taxon>
        <taxon>Cryptosporidium</taxon>
    </lineage>
</organism>
<sequence length="449" mass="52740">MECNSPDSNFCQSLPPNIKQYKLINRNQLMRVNMPLLKMKSYNFDVGTVIEEDSESELQSKIQKITKKQRILKFMENVKMSIKTNYENLKLGIHKIFRKSSNKDKILNLSNVDPIILQRPRKKRKFKYISGQFRSDLNAHFQESLSLIRLNCIRIKEKICTKITLEVSKISYLIHNTFNKKKSSFIISFKSKSKLINISDCVENKEDLSSLICENNTTKQYINEVKSENKNNNELKDNIYENSSNFIVLTELSDFVTKSEPDTTPSTIDSFPYLNFVDSMNTTQNDSIGNHKVILLNIQQLLLRMESMYKEISCKDLEDIKRNLDRYDISIKFIDNTQIDNNCIGETNKEDIINYIIKQVLYCQDILDSTREMAKLLSHKYFDLEKDGTYYELAFLIVSQSLQYYEKIQRNLNLIFENRMIELQPDLNYNILDSINKFKNNLTAKLTFI</sequence>
<dbReference type="OMA" id="CIRIKEK"/>
<reference evidence="1" key="1">
    <citation type="submission" date="2008-06" db="EMBL/GenBank/DDBJ databases">
        <authorList>
            <person name="Lorenzi H."/>
            <person name="Inman J."/>
            <person name="Miller J."/>
            <person name="Schobel S."/>
            <person name="Amedeo P."/>
            <person name="Caler E.V."/>
            <person name="da Silva J."/>
        </authorList>
    </citation>
    <scope>NUCLEOTIDE SEQUENCE [LARGE SCALE GENOMIC DNA]</scope>
    <source>
        <strain evidence="1">RN66</strain>
    </source>
</reference>